<protein>
    <recommendedName>
        <fullName evidence="10">Carboxylic ester hydrolase</fullName>
        <ecNumber evidence="10">3.1.1.-</ecNumber>
    </recommendedName>
</protein>
<evidence type="ECO:0000256" key="8">
    <source>
        <dbReference type="ARBA" id="ARBA00023157"/>
    </source>
</evidence>
<evidence type="ECO:0000256" key="2">
    <source>
        <dbReference type="ARBA" id="ARBA00022487"/>
    </source>
</evidence>
<comment type="similarity">
    <text evidence="1 10">Belongs to the tannase family.</text>
</comment>
<keyword evidence="12" id="KW-1185">Reference proteome</keyword>
<dbReference type="STRING" id="857340.A0A086T0X4"/>
<dbReference type="PANTHER" id="PTHR33938:SF15">
    <property type="entry name" value="FERULOYL ESTERASE B-RELATED"/>
    <property type="match status" value="1"/>
</dbReference>
<accession>A0A086T0X4</accession>
<dbReference type="GO" id="GO:0030600">
    <property type="term" value="F:feruloyl esterase activity"/>
    <property type="evidence" value="ECO:0007669"/>
    <property type="project" value="UniProtKB-EC"/>
</dbReference>
<dbReference type="EMBL" id="JPKY01000080">
    <property type="protein sequence ID" value="KFH43006.1"/>
    <property type="molecule type" value="Genomic_DNA"/>
</dbReference>
<feature type="chain" id="PRO_5005106271" description="Carboxylic ester hydrolase" evidence="10">
    <location>
        <begin position="23"/>
        <end position="592"/>
    </location>
</feature>
<dbReference type="InterPro" id="IPR011118">
    <property type="entry name" value="Tannase/feruloyl_esterase"/>
</dbReference>
<dbReference type="GO" id="GO:0045493">
    <property type="term" value="P:xylan catabolic process"/>
    <property type="evidence" value="ECO:0007669"/>
    <property type="project" value="UniProtKB-KW"/>
</dbReference>
<dbReference type="AlphaFoldDB" id="A0A086T0X4"/>
<evidence type="ECO:0000256" key="10">
    <source>
        <dbReference type="RuleBase" id="RU361238"/>
    </source>
</evidence>
<dbReference type="Gene3D" id="3.40.50.1820">
    <property type="entry name" value="alpha/beta hydrolase"/>
    <property type="match status" value="1"/>
</dbReference>
<evidence type="ECO:0000256" key="6">
    <source>
        <dbReference type="ARBA" id="ARBA00022801"/>
    </source>
</evidence>
<keyword evidence="5 10" id="KW-0732">Signal</keyword>
<keyword evidence="8" id="KW-1015">Disulfide bond</keyword>
<evidence type="ECO:0000256" key="5">
    <source>
        <dbReference type="ARBA" id="ARBA00022729"/>
    </source>
</evidence>
<evidence type="ECO:0000256" key="3">
    <source>
        <dbReference type="ARBA" id="ARBA00022651"/>
    </source>
</evidence>
<dbReference type="OrthoDB" id="3039123at2759"/>
<name>A0A086T0X4_HAPC1</name>
<keyword evidence="6 10" id="KW-0378">Hydrolase</keyword>
<dbReference type="InterPro" id="IPR029058">
    <property type="entry name" value="AB_hydrolase_fold"/>
</dbReference>
<keyword evidence="4" id="KW-0479">Metal-binding</keyword>
<evidence type="ECO:0000256" key="9">
    <source>
        <dbReference type="ARBA" id="ARBA00034075"/>
    </source>
</evidence>
<evidence type="ECO:0000256" key="1">
    <source>
        <dbReference type="ARBA" id="ARBA00006249"/>
    </source>
</evidence>
<feature type="signal peptide" evidence="10">
    <location>
        <begin position="1"/>
        <end position="22"/>
    </location>
</feature>
<dbReference type="Proteomes" id="UP000029964">
    <property type="component" value="Unassembled WGS sequence"/>
</dbReference>
<keyword evidence="2" id="KW-0719">Serine esterase</keyword>
<evidence type="ECO:0000256" key="4">
    <source>
        <dbReference type="ARBA" id="ARBA00022723"/>
    </source>
</evidence>
<evidence type="ECO:0000313" key="12">
    <source>
        <dbReference type="Proteomes" id="UP000029964"/>
    </source>
</evidence>
<dbReference type="HOGENOM" id="CLU_014819_1_0_1"/>
<keyword evidence="7" id="KW-0106">Calcium</keyword>
<keyword evidence="3" id="KW-0858">Xylan degradation</keyword>
<evidence type="ECO:0000313" key="11">
    <source>
        <dbReference type="EMBL" id="KFH43006.1"/>
    </source>
</evidence>
<dbReference type="SUPFAM" id="SSF53474">
    <property type="entry name" value="alpha/beta-Hydrolases"/>
    <property type="match status" value="1"/>
</dbReference>
<proteinExistence type="inferred from homology"/>
<gene>
    <name evidence="11" type="ORF">ACRE_062800</name>
</gene>
<dbReference type="GO" id="GO:0046872">
    <property type="term" value="F:metal ion binding"/>
    <property type="evidence" value="ECO:0007669"/>
    <property type="project" value="UniProtKB-KW"/>
</dbReference>
<keyword evidence="3" id="KW-0624">Polysaccharide degradation</keyword>
<comment type="caution">
    <text evidence="11">The sequence shown here is derived from an EMBL/GenBank/DDBJ whole genome shotgun (WGS) entry which is preliminary data.</text>
</comment>
<evidence type="ECO:0000256" key="7">
    <source>
        <dbReference type="ARBA" id="ARBA00022837"/>
    </source>
</evidence>
<reference evidence="12" key="1">
    <citation type="journal article" date="2014" name="Genome Announc.">
        <title>Genome sequence and annotation of Acremonium chrysogenum, producer of the beta-lactam antibiotic cephalosporin C.</title>
        <authorList>
            <person name="Terfehr D."/>
            <person name="Dahlmann T.A."/>
            <person name="Specht T."/>
            <person name="Zadra I."/>
            <person name="Kuernsteiner H."/>
            <person name="Kueck U."/>
        </authorList>
    </citation>
    <scope>NUCLEOTIDE SEQUENCE [LARGE SCALE GENOMIC DNA]</scope>
    <source>
        <strain evidence="12">ATCC 11550 / CBS 779.69 / DSM 880 / IAM 14645 / JCM 23072 / IMI 49137</strain>
    </source>
</reference>
<organism evidence="11 12">
    <name type="scientific">Hapsidospora chrysogenum (strain ATCC 11550 / CBS 779.69 / DSM 880 / IAM 14645 / JCM 23072 / IMI 49137)</name>
    <name type="common">Acremonium chrysogenum</name>
    <dbReference type="NCBI Taxonomy" id="857340"/>
    <lineage>
        <taxon>Eukaryota</taxon>
        <taxon>Fungi</taxon>
        <taxon>Dikarya</taxon>
        <taxon>Ascomycota</taxon>
        <taxon>Pezizomycotina</taxon>
        <taxon>Sordariomycetes</taxon>
        <taxon>Hypocreomycetidae</taxon>
        <taxon>Hypocreales</taxon>
        <taxon>Bionectriaceae</taxon>
        <taxon>Hapsidospora</taxon>
    </lineage>
</organism>
<dbReference type="PANTHER" id="PTHR33938">
    <property type="entry name" value="FERULOYL ESTERASE B-RELATED"/>
    <property type="match status" value="1"/>
</dbReference>
<dbReference type="EC" id="3.1.1.-" evidence="10"/>
<keyword evidence="3" id="KW-0119">Carbohydrate metabolism</keyword>
<sequence>MSGRHAALSITALLFLLSLLLPLQLITDHHHHHHHHHHCEGNGNGDDIDNDGGSTLAITMSLLVRLTCLLATLGQALPAAATSTTPASFRDKCLAFRPESHISNSTRTRLEYIPAGTTLDLDDNVPSCHRPSQAVSVDLCRVALQIPTSYRSSISFELWMPEDWKHARYLATGNGGVDGCIKYEDLAYGTSNGFATMGTNNGHNGTTGVDFLNNPDIIEDFAYRALHTGTVSAKKLLKKFYARKVRKSYFIGCSLGGRMGVHAADKYPMDYDGIVAGAPAVDFNHLQGQRAMFYTITGAPDRADYIPISTWTGLIHDEVLRQCDGLDGVVDGIIEIPARCFFDPTTLLCEDGQYGGDCLNDAQVEQVQQIYAPYTYHNGRLIFPRNNPGNEIGAVQKLLAGAPFAYSVDWFRYVVLNDTTWQAEDYNRDLVRQADDLNPFNIRTYPRRLPKFKRRGGKMISYHGGQDNQITSFNTERWYDHMSAADRRLKDYFRTFRVSGMNHCSGGPGAWALGQGGGNPSRGVPFDGKHNALAAVVEWVEKGRAPTTLTGTKFVADNADNGVDFQRDHCMYPKSQTYVGGNHKLRSSWKCR</sequence>
<dbReference type="Pfam" id="PF07519">
    <property type="entry name" value="Tannase"/>
    <property type="match status" value="2"/>
</dbReference>
<comment type="catalytic activity">
    <reaction evidence="9">
        <text>feruloyl-polysaccharide + H2O = ferulate + polysaccharide.</text>
        <dbReference type="EC" id="3.1.1.73"/>
    </reaction>
</comment>